<evidence type="ECO:0000313" key="3">
    <source>
        <dbReference type="Proteomes" id="UP001152607"/>
    </source>
</evidence>
<gene>
    <name evidence="2" type="ORF">PDIGIT_LOCUS777</name>
</gene>
<name>A0A9W4U208_9PLEO</name>
<accession>A0A9W4U208</accession>
<protein>
    <recommendedName>
        <fullName evidence="4">Secreted protein</fullName>
    </recommendedName>
</protein>
<dbReference type="AlphaFoldDB" id="A0A9W4U208"/>
<reference evidence="2" key="1">
    <citation type="submission" date="2023-01" db="EMBL/GenBank/DDBJ databases">
        <authorList>
            <person name="Van Ghelder C."/>
            <person name="Rancurel C."/>
        </authorList>
    </citation>
    <scope>NUCLEOTIDE SEQUENCE</scope>
    <source>
        <strain evidence="2">CNCM I-4278</strain>
    </source>
</reference>
<keyword evidence="3" id="KW-1185">Reference proteome</keyword>
<feature type="signal peptide" evidence="1">
    <location>
        <begin position="1"/>
        <end position="16"/>
    </location>
</feature>
<evidence type="ECO:0000256" key="1">
    <source>
        <dbReference type="SAM" id="SignalP"/>
    </source>
</evidence>
<dbReference type="Proteomes" id="UP001152607">
    <property type="component" value="Unassembled WGS sequence"/>
</dbReference>
<dbReference type="EMBL" id="CAOQHR010000001">
    <property type="protein sequence ID" value="CAI6246088.1"/>
    <property type="molecule type" value="Genomic_DNA"/>
</dbReference>
<evidence type="ECO:0000313" key="2">
    <source>
        <dbReference type="EMBL" id="CAI6246088.1"/>
    </source>
</evidence>
<keyword evidence="1" id="KW-0732">Signal</keyword>
<sequence length="53" mass="6182">MLVHLLVRVLRLEVLCLPCHSTSRDHMTCRVRKLEFDRSCLSAARGRDILSFQ</sequence>
<feature type="chain" id="PRO_5040733140" description="Secreted protein" evidence="1">
    <location>
        <begin position="17"/>
        <end position="53"/>
    </location>
</feature>
<comment type="caution">
    <text evidence="2">The sequence shown here is derived from an EMBL/GenBank/DDBJ whole genome shotgun (WGS) entry which is preliminary data.</text>
</comment>
<proteinExistence type="predicted"/>
<evidence type="ECO:0008006" key="4">
    <source>
        <dbReference type="Google" id="ProtNLM"/>
    </source>
</evidence>
<organism evidence="2 3">
    <name type="scientific">Periconia digitata</name>
    <dbReference type="NCBI Taxonomy" id="1303443"/>
    <lineage>
        <taxon>Eukaryota</taxon>
        <taxon>Fungi</taxon>
        <taxon>Dikarya</taxon>
        <taxon>Ascomycota</taxon>
        <taxon>Pezizomycotina</taxon>
        <taxon>Dothideomycetes</taxon>
        <taxon>Pleosporomycetidae</taxon>
        <taxon>Pleosporales</taxon>
        <taxon>Massarineae</taxon>
        <taxon>Periconiaceae</taxon>
        <taxon>Periconia</taxon>
    </lineage>
</organism>